<keyword evidence="6 10" id="KW-0594">Phospholipid biosynthesis</keyword>
<dbReference type="InterPro" id="IPR008205">
    <property type="entry name" value="GGGP_HepGP_synthase"/>
</dbReference>
<evidence type="ECO:0000256" key="1">
    <source>
        <dbReference type="ARBA" id="ARBA00022516"/>
    </source>
</evidence>
<dbReference type="PANTHER" id="PTHR40029">
    <property type="match status" value="1"/>
</dbReference>
<keyword evidence="3 10" id="KW-0479">Metal-binding</keyword>
<evidence type="ECO:0000313" key="12">
    <source>
        <dbReference type="Proteomes" id="UP000199427"/>
    </source>
</evidence>
<dbReference type="HAMAP" id="MF_00112">
    <property type="entry name" value="GGGP_HepGP_synthase"/>
    <property type="match status" value="1"/>
</dbReference>
<evidence type="ECO:0000256" key="7">
    <source>
        <dbReference type="ARBA" id="ARBA00023264"/>
    </source>
</evidence>
<evidence type="ECO:0000256" key="4">
    <source>
        <dbReference type="ARBA" id="ARBA00022842"/>
    </source>
</evidence>
<dbReference type="NCBIfam" id="NF003199">
    <property type="entry name" value="PRK04169.1-3"/>
    <property type="match status" value="1"/>
</dbReference>
<feature type="binding site" evidence="10">
    <location>
        <position position="16"/>
    </location>
    <ligand>
        <name>Mg(2+)</name>
        <dbReference type="ChEBI" id="CHEBI:18420"/>
    </ligand>
</feature>
<dbReference type="FunFam" id="3.20.20.390:FF:000001">
    <property type="entry name" value="Heptaprenylglyceryl phosphate synthase"/>
    <property type="match status" value="1"/>
</dbReference>
<dbReference type="CDD" id="cd02812">
    <property type="entry name" value="PcrB_like"/>
    <property type="match status" value="1"/>
</dbReference>
<keyword evidence="2 10" id="KW-0808">Transferase</keyword>
<dbReference type="STRING" id="571933.SAMN05216362_11446"/>
<evidence type="ECO:0000256" key="9">
    <source>
        <dbReference type="ARBA" id="ARBA00066888"/>
    </source>
</evidence>
<sequence length="233" mass="26368">MVIEDYQQWRHVFKLDPNKDISDENLEAICESGTDAIIVGGTDDVTLDDVLNMLARIRRYTVPCILEVSNIESVTPGFDFYFIPMVLNSEDRKWIVGLHQEAVKTYGAFIEWEELLTEGYIILNPDSKAYQYTNSINLDEEDVVAYAQTAEKLMRLPFVYLEYSGTYGDPDLVQNVHDALDDAILIYGGGIKTKEQATEMAERSDIVVVGNVIYEDIKAALRTVHAVKKVNSK</sequence>
<dbReference type="GO" id="GO:0120536">
    <property type="term" value="F:heptaprenylglyceryl phosphate synthase activity"/>
    <property type="evidence" value="ECO:0007669"/>
    <property type="project" value="UniProtKB-ARBA"/>
</dbReference>
<evidence type="ECO:0000313" key="11">
    <source>
        <dbReference type="EMBL" id="SEQ45977.1"/>
    </source>
</evidence>
<evidence type="ECO:0000256" key="5">
    <source>
        <dbReference type="ARBA" id="ARBA00023098"/>
    </source>
</evidence>
<keyword evidence="1 10" id="KW-0444">Lipid biosynthesis</keyword>
<evidence type="ECO:0000256" key="3">
    <source>
        <dbReference type="ARBA" id="ARBA00022723"/>
    </source>
</evidence>
<comment type="function">
    <text evidence="10">Prenyltransferase that catalyzes in vivo the transfer of the heptaprenyl moiety of heptaprenyl pyrophosphate (HepPP; 35 carbon atoms) to the C3 hydroxyl of sn-glycerol-1-phosphate (G1P), producing heptaprenylglyceryl phosphate (HepGP). This reaction is an ether-bond-formation step in the biosynthesis of archaea-type G1P-based membrane lipids found in Bacillales.</text>
</comment>
<comment type="subunit">
    <text evidence="10">Homodimer.</text>
</comment>
<feature type="binding site" evidence="10">
    <location>
        <position position="14"/>
    </location>
    <ligand>
        <name>sn-glycerol 1-phosphate</name>
        <dbReference type="ChEBI" id="CHEBI:57685"/>
    </ligand>
</feature>
<dbReference type="AlphaFoldDB" id="A0A1H9G781"/>
<feature type="binding site" evidence="10">
    <location>
        <begin position="210"/>
        <end position="211"/>
    </location>
    <ligand>
        <name>sn-glycerol 1-phosphate</name>
        <dbReference type="ChEBI" id="CHEBI:57685"/>
    </ligand>
</feature>
<dbReference type="NCBIfam" id="NF003197">
    <property type="entry name" value="PRK04169.1-1"/>
    <property type="match status" value="1"/>
</dbReference>
<dbReference type="GO" id="GO:0000287">
    <property type="term" value="F:magnesium ion binding"/>
    <property type="evidence" value="ECO:0007669"/>
    <property type="project" value="UniProtKB-UniRule"/>
</dbReference>
<keyword evidence="7 10" id="KW-1208">Phospholipid metabolism</keyword>
<dbReference type="EC" id="2.5.1.n9" evidence="9 10"/>
<feature type="binding site" evidence="10">
    <location>
        <begin position="160"/>
        <end position="165"/>
    </location>
    <ligand>
        <name>sn-glycerol 1-phosphate</name>
        <dbReference type="ChEBI" id="CHEBI:57685"/>
    </ligand>
</feature>
<dbReference type="GO" id="GO:0046474">
    <property type="term" value="P:glycerophospholipid biosynthetic process"/>
    <property type="evidence" value="ECO:0007669"/>
    <property type="project" value="UniProtKB-UniRule"/>
</dbReference>
<organism evidence="11 12">
    <name type="scientific">Piscibacillus halophilus</name>
    <dbReference type="NCBI Taxonomy" id="571933"/>
    <lineage>
        <taxon>Bacteria</taxon>
        <taxon>Bacillati</taxon>
        <taxon>Bacillota</taxon>
        <taxon>Bacilli</taxon>
        <taxon>Bacillales</taxon>
        <taxon>Bacillaceae</taxon>
        <taxon>Piscibacillus</taxon>
    </lineage>
</organism>
<dbReference type="Pfam" id="PF01884">
    <property type="entry name" value="PcrB"/>
    <property type="match status" value="1"/>
</dbReference>
<dbReference type="NCBIfam" id="TIGR01768">
    <property type="entry name" value="GGGP-family"/>
    <property type="match status" value="1"/>
</dbReference>
<dbReference type="Gene3D" id="3.20.20.390">
    <property type="entry name" value="FMN-linked oxidoreductases"/>
    <property type="match status" value="1"/>
</dbReference>
<dbReference type="PANTHER" id="PTHR40029:SF2">
    <property type="entry name" value="HEPTAPRENYLGLYCERYL PHOSPHATE SYNTHASE"/>
    <property type="match status" value="1"/>
</dbReference>
<dbReference type="SUPFAM" id="SSF51395">
    <property type="entry name" value="FMN-linked oxidoreductases"/>
    <property type="match status" value="1"/>
</dbReference>
<reference evidence="11 12" key="1">
    <citation type="submission" date="2016-10" db="EMBL/GenBank/DDBJ databases">
        <authorList>
            <person name="de Groot N.N."/>
        </authorList>
    </citation>
    <scope>NUCLEOTIDE SEQUENCE [LARGE SCALE GENOMIC DNA]</scope>
    <source>
        <strain evidence="11 12">DSM 21633</strain>
    </source>
</reference>
<evidence type="ECO:0000256" key="10">
    <source>
        <dbReference type="HAMAP-Rule" id="MF_00112"/>
    </source>
</evidence>
<evidence type="ECO:0000256" key="6">
    <source>
        <dbReference type="ARBA" id="ARBA00023209"/>
    </source>
</evidence>
<protein>
    <recommendedName>
        <fullName evidence="9 10">Heptaprenylglyceryl phosphate synthase</fullName>
        <shortName evidence="10">HepGP synthase</shortName>
        <ecNumber evidence="9 10">2.5.1.n9</ecNumber>
    </recommendedName>
    <alternativeName>
        <fullName evidence="10">Glycerol-1-phosphate heptaprenyltransferase</fullName>
    </alternativeName>
</protein>
<evidence type="ECO:0000256" key="8">
    <source>
        <dbReference type="ARBA" id="ARBA00048318"/>
    </source>
</evidence>
<name>A0A1H9G781_9BACI</name>
<comment type="pathway">
    <text evidence="10">Membrane lipid metabolism; glycerophospholipid metabolism.</text>
</comment>
<dbReference type="Proteomes" id="UP000199427">
    <property type="component" value="Unassembled WGS sequence"/>
</dbReference>
<keyword evidence="5 10" id="KW-0443">Lipid metabolism</keyword>
<comment type="caution">
    <text evidence="10">Lacks conserved residue(s) required for the propagation of feature annotation.</text>
</comment>
<proteinExistence type="inferred from homology"/>
<dbReference type="UniPathway" id="UPA00940"/>
<keyword evidence="12" id="KW-1185">Reference proteome</keyword>
<dbReference type="EMBL" id="FOES01000014">
    <property type="protein sequence ID" value="SEQ45977.1"/>
    <property type="molecule type" value="Genomic_DNA"/>
</dbReference>
<keyword evidence="4 10" id="KW-0460">Magnesium</keyword>
<dbReference type="InterPro" id="IPR038597">
    <property type="entry name" value="GGGP/HepGP_synthase_sf"/>
</dbReference>
<comment type="cofactor">
    <cofactor evidence="10">
        <name>Mg(2+)</name>
        <dbReference type="ChEBI" id="CHEBI:18420"/>
    </cofactor>
</comment>
<comment type="similarity">
    <text evidence="10">Belongs to the GGGP/HepGP synthase family. Group I subfamily.</text>
</comment>
<accession>A0A1H9G781</accession>
<comment type="catalytic activity">
    <reaction evidence="8 10">
        <text>sn-glycerol 1-phosphate + all-trans-heptaprenyl diphosphate = 3-heptaprenyl-sn-glycero-1-phosphate + diphosphate</text>
        <dbReference type="Rhea" id="RHEA:33495"/>
        <dbReference type="ChEBI" id="CHEBI:33019"/>
        <dbReference type="ChEBI" id="CHEBI:57685"/>
        <dbReference type="ChEBI" id="CHEBI:58206"/>
        <dbReference type="ChEBI" id="CHEBI:64781"/>
        <dbReference type="EC" id="2.5.1.n9"/>
    </reaction>
</comment>
<gene>
    <name evidence="10" type="primary">pcrB</name>
    <name evidence="11" type="ORF">SAMN05216362_11446</name>
</gene>
<evidence type="ECO:0000256" key="2">
    <source>
        <dbReference type="ARBA" id="ARBA00022679"/>
    </source>
</evidence>
<feature type="binding site" evidence="10">
    <location>
        <position position="190"/>
    </location>
    <ligand>
        <name>sn-glycerol 1-phosphate</name>
        <dbReference type="ChEBI" id="CHEBI:57685"/>
    </ligand>
</feature>
<feature type="binding site" evidence="10">
    <location>
        <position position="42"/>
    </location>
    <ligand>
        <name>Mg(2+)</name>
        <dbReference type="ChEBI" id="CHEBI:18420"/>
    </ligand>
</feature>
<dbReference type="InterPro" id="IPR039074">
    <property type="entry name" value="GGGP/HepGP_synthase_I"/>
</dbReference>